<comment type="subcellular location">
    <subcellularLocation>
        <location evidence="1">Nucleus</location>
    </subcellularLocation>
</comment>
<evidence type="ECO:0000256" key="3">
    <source>
        <dbReference type="ARBA" id="ARBA00022705"/>
    </source>
</evidence>
<evidence type="ECO:0000256" key="6">
    <source>
        <dbReference type="ARBA" id="ARBA00023242"/>
    </source>
</evidence>
<evidence type="ECO:0000259" key="7">
    <source>
        <dbReference type="Pfam" id="PF13191"/>
    </source>
</evidence>
<dbReference type="InterPro" id="IPR048866">
    <property type="entry name" value="ORC5_lid"/>
</dbReference>
<evidence type="ECO:0000259" key="8">
    <source>
        <dbReference type="Pfam" id="PF14630"/>
    </source>
</evidence>
<dbReference type="InterPro" id="IPR047088">
    <property type="entry name" value="ORC5_C"/>
</dbReference>
<dbReference type="Gene3D" id="3.40.50.300">
    <property type="entry name" value="P-loop containing nucleotide triphosphate hydrolases"/>
    <property type="match status" value="1"/>
</dbReference>
<dbReference type="PANTHER" id="PTHR12705">
    <property type="entry name" value="ORIGIN RECOGNITION COMPLEX SUBUNIT 5"/>
    <property type="match status" value="1"/>
</dbReference>
<dbReference type="OMA" id="QLRRWHG"/>
<dbReference type="Pfam" id="PF21639">
    <property type="entry name" value="ORC5_lid"/>
    <property type="match status" value="1"/>
</dbReference>
<accession>A0A0B1P816</accession>
<evidence type="ECO:0000259" key="9">
    <source>
        <dbReference type="Pfam" id="PF21639"/>
    </source>
</evidence>
<dbReference type="STRING" id="52586.A0A0B1P816"/>
<feature type="domain" description="Orc1-like AAA ATPase" evidence="7">
    <location>
        <begin position="19"/>
        <end position="75"/>
    </location>
</feature>
<dbReference type="HOGENOM" id="CLU_028223_2_0_1"/>
<keyword evidence="11" id="KW-1185">Reference proteome</keyword>
<gene>
    <name evidence="10" type="ORF">EV44_g0871</name>
</gene>
<dbReference type="Pfam" id="PF14630">
    <property type="entry name" value="ORC5_C"/>
    <property type="match status" value="1"/>
</dbReference>
<dbReference type="Proteomes" id="UP000030854">
    <property type="component" value="Unassembled WGS sequence"/>
</dbReference>
<comment type="caution">
    <text evidence="10">The sequence shown here is derived from an EMBL/GenBank/DDBJ whole genome shotgun (WGS) entry which is preliminary data.</text>
</comment>
<proteinExistence type="inferred from homology"/>
<organism evidence="10 11">
    <name type="scientific">Uncinula necator</name>
    <name type="common">Grape powdery mildew</name>
    <dbReference type="NCBI Taxonomy" id="52586"/>
    <lineage>
        <taxon>Eukaryota</taxon>
        <taxon>Fungi</taxon>
        <taxon>Dikarya</taxon>
        <taxon>Ascomycota</taxon>
        <taxon>Pezizomycotina</taxon>
        <taxon>Leotiomycetes</taxon>
        <taxon>Erysiphales</taxon>
        <taxon>Erysiphaceae</taxon>
        <taxon>Erysiphe</taxon>
    </lineage>
</organism>
<keyword evidence="5" id="KW-0067">ATP-binding</keyword>
<dbReference type="GO" id="GO:0005664">
    <property type="term" value="C:nuclear origin of replication recognition complex"/>
    <property type="evidence" value="ECO:0007669"/>
    <property type="project" value="TreeGrafter"/>
</dbReference>
<name>A0A0B1P816_UNCNE</name>
<sequence length="521" mass="58289">MNSALEIPSTNLSNVSSLFPCRERQIQALKTLISINGASNRNIIVHGLAATGKTVITKAILEEVARFYQSGCDRDESTSSVKSDNSKYDNIPQDIFSYAFVNNEECIDVRQLFEHTIGSICHALNVENNNSGLLANISDFLVQIQKLLESWVGDRKNVYMEKRFILVLDGIDKQIRNGFFPQSLPAALTRIGDFVPNLTIVYITTYPRTSFLNFPGIPCIFFQSYTKSELLKIILLTKPIPPLSSPEDTFQIWSRFTSSVYDSLSKHSGRDLLSFRTLCLRLWPVFIHPILSDEIDVNSFSRLMVVNRSLFQNDYVLVHDIISPSSKVNNQTNEITAIINQKSQHTSIADLLPTYSRLLLIACYIASFSPVRNDTVTFTKSSTAKRRRKGYGLASTSSASGVVKSRKIPRKLLGAQGFVLERMLAIFHALCADSDFIVESDEKNFLNNHEAIHSQLVINGNANVQTAIATLVSLRLLTRTGNPNISDILDASIKYRVTIGWDMVRSLARSVGIEIENYLGD</sequence>
<reference evidence="10 11" key="1">
    <citation type="journal article" date="2014" name="BMC Genomics">
        <title>Adaptive genomic structural variation in the grape powdery mildew pathogen, Erysiphe necator.</title>
        <authorList>
            <person name="Jones L."/>
            <person name="Riaz S."/>
            <person name="Morales-Cruz A."/>
            <person name="Amrine K.C."/>
            <person name="McGuire B."/>
            <person name="Gubler W.D."/>
            <person name="Walker M.A."/>
            <person name="Cantu D."/>
        </authorList>
    </citation>
    <scope>NUCLEOTIDE SEQUENCE [LARGE SCALE GENOMIC DNA]</scope>
    <source>
        <strain evidence="11">c</strain>
    </source>
</reference>
<dbReference type="SUPFAM" id="SSF52540">
    <property type="entry name" value="P-loop containing nucleoside triphosphate hydrolases"/>
    <property type="match status" value="1"/>
</dbReference>
<evidence type="ECO:0000256" key="4">
    <source>
        <dbReference type="ARBA" id="ARBA00022741"/>
    </source>
</evidence>
<dbReference type="AlphaFoldDB" id="A0A0B1P816"/>
<keyword evidence="3" id="KW-0235">DNA replication</keyword>
<dbReference type="Pfam" id="PF13191">
    <property type="entry name" value="AAA_16"/>
    <property type="match status" value="1"/>
</dbReference>
<evidence type="ECO:0000313" key="11">
    <source>
        <dbReference type="Proteomes" id="UP000030854"/>
    </source>
</evidence>
<dbReference type="EMBL" id="JNVN01001386">
    <property type="protein sequence ID" value="KHJ33510.1"/>
    <property type="molecule type" value="Genomic_DNA"/>
</dbReference>
<protein>
    <submittedName>
        <fullName evidence="10">Putative origin recognition complex subunit orc5</fullName>
    </submittedName>
</protein>
<evidence type="ECO:0000256" key="2">
    <source>
        <dbReference type="ARBA" id="ARBA00006269"/>
    </source>
</evidence>
<feature type="domain" description="Origin recognition complex subunit 5 C-terminal" evidence="8">
    <location>
        <begin position="352"/>
        <end position="519"/>
    </location>
</feature>
<dbReference type="GO" id="GO:0006270">
    <property type="term" value="P:DNA replication initiation"/>
    <property type="evidence" value="ECO:0007669"/>
    <property type="project" value="TreeGrafter"/>
</dbReference>
<feature type="domain" description="ORC5 lid" evidence="9">
    <location>
        <begin position="253"/>
        <end position="312"/>
    </location>
</feature>
<dbReference type="PANTHER" id="PTHR12705:SF0">
    <property type="entry name" value="ORIGIN RECOGNITION COMPLEX SUBUNIT 5"/>
    <property type="match status" value="1"/>
</dbReference>
<dbReference type="InterPro" id="IPR041664">
    <property type="entry name" value="AAA_16"/>
</dbReference>
<dbReference type="InterPro" id="IPR027417">
    <property type="entry name" value="P-loop_NTPase"/>
</dbReference>
<dbReference type="InterPro" id="IPR020796">
    <property type="entry name" value="ORC5"/>
</dbReference>
<keyword evidence="6" id="KW-0539">Nucleus</keyword>
<dbReference type="GO" id="GO:0003688">
    <property type="term" value="F:DNA replication origin binding"/>
    <property type="evidence" value="ECO:0007669"/>
    <property type="project" value="TreeGrafter"/>
</dbReference>
<keyword evidence="4" id="KW-0547">Nucleotide-binding</keyword>
<evidence type="ECO:0000256" key="1">
    <source>
        <dbReference type="ARBA" id="ARBA00004123"/>
    </source>
</evidence>
<evidence type="ECO:0000313" key="10">
    <source>
        <dbReference type="EMBL" id="KHJ33510.1"/>
    </source>
</evidence>
<evidence type="ECO:0000256" key="5">
    <source>
        <dbReference type="ARBA" id="ARBA00022840"/>
    </source>
</evidence>
<comment type="similarity">
    <text evidence="2">Belongs to the ORC5 family.</text>
</comment>